<feature type="transmembrane region" description="Helical" evidence="9">
    <location>
        <begin position="242"/>
        <end position="264"/>
    </location>
</feature>
<feature type="transmembrane region" description="Helical" evidence="9">
    <location>
        <begin position="193"/>
        <end position="221"/>
    </location>
</feature>
<keyword evidence="3 9" id="KW-0812">Transmembrane</keyword>
<evidence type="ECO:0000313" key="11">
    <source>
        <dbReference type="EMBL" id="KAK6475888.1"/>
    </source>
</evidence>
<dbReference type="InterPro" id="IPR017452">
    <property type="entry name" value="GPCR_Rhodpsn_7TM"/>
</dbReference>
<evidence type="ECO:0000256" key="3">
    <source>
        <dbReference type="ARBA" id="ARBA00022692"/>
    </source>
</evidence>
<evidence type="ECO:0000256" key="8">
    <source>
        <dbReference type="ARBA" id="ARBA00023224"/>
    </source>
</evidence>
<evidence type="ECO:0000256" key="4">
    <source>
        <dbReference type="ARBA" id="ARBA00022989"/>
    </source>
</evidence>
<reference evidence="11 12" key="1">
    <citation type="submission" date="2021-05" db="EMBL/GenBank/DDBJ databases">
        <authorList>
            <person name="Zahm M."/>
            <person name="Klopp C."/>
            <person name="Cabau C."/>
            <person name="Kuhl H."/>
            <person name="Suciu R."/>
            <person name="Ciorpac M."/>
            <person name="Holostenco D."/>
            <person name="Gessner J."/>
            <person name="Wuertz S."/>
            <person name="Hohne C."/>
            <person name="Stock M."/>
            <person name="Gislard M."/>
            <person name="Lluch J."/>
            <person name="Milhes M."/>
            <person name="Lampietro C."/>
            <person name="Lopez Roques C."/>
            <person name="Donnadieu C."/>
            <person name="Du K."/>
            <person name="Schartl M."/>
            <person name="Guiguen Y."/>
        </authorList>
    </citation>
    <scope>NUCLEOTIDE SEQUENCE [LARGE SCALE GENOMIC DNA]</scope>
    <source>
        <strain evidence="11">Hh-F2</strain>
        <tissue evidence="11">Blood</tissue>
    </source>
</reference>
<protein>
    <submittedName>
        <fullName evidence="11">Lysophosphatidic acid receptor 6-like</fullName>
    </submittedName>
</protein>
<feature type="transmembrane region" description="Helical" evidence="9">
    <location>
        <begin position="66"/>
        <end position="87"/>
    </location>
</feature>
<feature type="domain" description="G-protein coupled receptors family 1 profile" evidence="10">
    <location>
        <begin position="45"/>
        <end position="304"/>
    </location>
</feature>
<keyword evidence="8" id="KW-0807">Transducer</keyword>
<proteinExistence type="predicted"/>
<dbReference type="Pfam" id="PF00001">
    <property type="entry name" value="7tm_1"/>
    <property type="match status" value="1"/>
</dbReference>
<dbReference type="EMBL" id="JAHFZB010000023">
    <property type="protein sequence ID" value="KAK6475888.1"/>
    <property type="molecule type" value="Genomic_DNA"/>
</dbReference>
<evidence type="ECO:0000256" key="5">
    <source>
        <dbReference type="ARBA" id="ARBA00023040"/>
    </source>
</evidence>
<feature type="transmembrane region" description="Helical" evidence="9">
    <location>
        <begin position="284"/>
        <end position="306"/>
    </location>
</feature>
<feature type="transmembrane region" description="Helical" evidence="9">
    <location>
        <begin position="107"/>
        <end position="125"/>
    </location>
</feature>
<evidence type="ECO:0000256" key="1">
    <source>
        <dbReference type="ARBA" id="ARBA00004651"/>
    </source>
</evidence>
<dbReference type="PRINTS" id="PR01157">
    <property type="entry name" value="P2YPURNOCPTR"/>
</dbReference>
<feature type="transmembrane region" description="Helical" evidence="9">
    <location>
        <begin position="33"/>
        <end position="54"/>
    </location>
</feature>
<feature type="transmembrane region" description="Helical" evidence="9">
    <location>
        <begin position="146"/>
        <end position="164"/>
    </location>
</feature>
<dbReference type="PRINTS" id="PR00237">
    <property type="entry name" value="GPCRRHODOPSN"/>
</dbReference>
<dbReference type="Gene3D" id="1.20.1070.10">
    <property type="entry name" value="Rhodopsin 7-helix transmembrane proteins"/>
    <property type="match status" value="1"/>
</dbReference>
<keyword evidence="7" id="KW-0675">Receptor</keyword>
<keyword evidence="4 9" id="KW-1133">Transmembrane helix</keyword>
<comment type="caution">
    <text evidence="11">The sequence shown here is derived from an EMBL/GenBank/DDBJ whole genome shotgun (WGS) entry which is preliminary data.</text>
</comment>
<dbReference type="CDD" id="cd14982">
    <property type="entry name" value="7tmA_purinoceptor-like"/>
    <property type="match status" value="1"/>
</dbReference>
<evidence type="ECO:0000256" key="2">
    <source>
        <dbReference type="ARBA" id="ARBA00022475"/>
    </source>
</evidence>
<name>A0ABR0YTR5_HUSHU</name>
<evidence type="ECO:0000256" key="6">
    <source>
        <dbReference type="ARBA" id="ARBA00023136"/>
    </source>
</evidence>
<evidence type="ECO:0000313" key="12">
    <source>
        <dbReference type="Proteomes" id="UP001369086"/>
    </source>
</evidence>
<keyword evidence="2" id="KW-1003">Cell membrane</keyword>
<gene>
    <name evidence="11" type="ORF">HHUSO_G23865</name>
</gene>
<dbReference type="SUPFAM" id="SSF81321">
    <property type="entry name" value="Family A G protein-coupled receptor-like"/>
    <property type="match status" value="1"/>
</dbReference>
<dbReference type="PANTHER" id="PTHR24231">
    <property type="entry name" value="PURINOCEPTOR-RELATED G-PROTEIN COUPLED RECEPTOR"/>
    <property type="match status" value="1"/>
</dbReference>
<evidence type="ECO:0000256" key="9">
    <source>
        <dbReference type="SAM" id="Phobius"/>
    </source>
</evidence>
<evidence type="ECO:0000259" key="10">
    <source>
        <dbReference type="PROSITE" id="PS50262"/>
    </source>
</evidence>
<comment type="subcellular location">
    <subcellularLocation>
        <location evidence="1">Cell membrane</location>
        <topology evidence="1">Multi-pass membrane protein</topology>
    </subcellularLocation>
</comment>
<evidence type="ECO:0000256" key="7">
    <source>
        <dbReference type="ARBA" id="ARBA00023170"/>
    </source>
</evidence>
<organism evidence="11 12">
    <name type="scientific">Huso huso</name>
    <name type="common">Beluga</name>
    <name type="synonym">Acipenser huso</name>
    <dbReference type="NCBI Taxonomy" id="61971"/>
    <lineage>
        <taxon>Eukaryota</taxon>
        <taxon>Metazoa</taxon>
        <taxon>Chordata</taxon>
        <taxon>Craniata</taxon>
        <taxon>Vertebrata</taxon>
        <taxon>Euteleostomi</taxon>
        <taxon>Actinopterygii</taxon>
        <taxon>Chondrostei</taxon>
        <taxon>Acipenseriformes</taxon>
        <taxon>Acipenseridae</taxon>
        <taxon>Huso</taxon>
    </lineage>
</organism>
<keyword evidence="5" id="KW-0297">G-protein coupled receptor</keyword>
<keyword evidence="6 9" id="KW-0472">Membrane</keyword>
<dbReference type="Proteomes" id="UP001369086">
    <property type="component" value="Unassembled WGS sequence"/>
</dbReference>
<accession>A0ABR0YTR5</accession>
<sequence>MANTELNSTDKLDLDNKLECASITSFQFILLPVVYSVVCCLGLMENFFYLWNLLTKKYTTVYQNPFMVSLAAMDLLFALSLPLLIVYHAKGNDWIFGEVLCKISMSLYLSNIYGSPLILTCISLERYISVVHPVRNIQLGKSTYKIILSCCIWAGIIIIILGLTCTGKLTNAFQNNKTACMENFSGSEFTDRIGIISMFASFVGFVVPYFVLIICYSLMICKLRTLLGESPATLNIKKKSTRTILIVMTVLTVCFLPYHTIQIVNYFSFLKNPNDSETMHTFCISYRIALAAASFNSCLDPVVYYYQTTGFKLRMSNSHSQAVFSVTTNFN</sequence>
<keyword evidence="12" id="KW-1185">Reference proteome</keyword>
<dbReference type="InterPro" id="IPR000276">
    <property type="entry name" value="GPCR_Rhodpsn"/>
</dbReference>
<dbReference type="PROSITE" id="PS50262">
    <property type="entry name" value="G_PROTEIN_RECEP_F1_2"/>
    <property type="match status" value="1"/>
</dbReference>